<name>A0A8S0ZA38_ARCPL</name>
<evidence type="ECO:0000259" key="3">
    <source>
        <dbReference type="Pfam" id="PF00685"/>
    </source>
</evidence>
<dbReference type="InterPro" id="IPR000863">
    <property type="entry name" value="Sulfotransferase_dom"/>
</dbReference>
<dbReference type="EMBL" id="CADEBD010000283">
    <property type="protein sequence ID" value="CAB3228655.1"/>
    <property type="molecule type" value="Genomic_DNA"/>
</dbReference>
<dbReference type="PANTHER" id="PTHR11783">
    <property type="entry name" value="SULFOTRANSFERASE SULT"/>
    <property type="match status" value="1"/>
</dbReference>
<dbReference type="SUPFAM" id="SSF52540">
    <property type="entry name" value="P-loop containing nucleoside triphosphate hydrolases"/>
    <property type="match status" value="1"/>
</dbReference>
<protein>
    <recommendedName>
        <fullName evidence="3">Sulfotransferase domain-containing protein</fullName>
    </recommendedName>
</protein>
<keyword evidence="2" id="KW-0808">Transferase</keyword>
<dbReference type="Pfam" id="PF00685">
    <property type="entry name" value="Sulfotransfer_1"/>
    <property type="match status" value="1"/>
</dbReference>
<organism evidence="4 5">
    <name type="scientific">Arctia plantaginis</name>
    <name type="common">Wood tiger moth</name>
    <name type="synonym">Phalaena plantaginis</name>
    <dbReference type="NCBI Taxonomy" id="874455"/>
    <lineage>
        <taxon>Eukaryota</taxon>
        <taxon>Metazoa</taxon>
        <taxon>Ecdysozoa</taxon>
        <taxon>Arthropoda</taxon>
        <taxon>Hexapoda</taxon>
        <taxon>Insecta</taxon>
        <taxon>Pterygota</taxon>
        <taxon>Neoptera</taxon>
        <taxon>Endopterygota</taxon>
        <taxon>Lepidoptera</taxon>
        <taxon>Glossata</taxon>
        <taxon>Ditrysia</taxon>
        <taxon>Noctuoidea</taxon>
        <taxon>Erebidae</taxon>
        <taxon>Arctiinae</taxon>
        <taxon>Arctia</taxon>
    </lineage>
</organism>
<evidence type="ECO:0000256" key="1">
    <source>
        <dbReference type="ARBA" id="ARBA00005771"/>
    </source>
</evidence>
<evidence type="ECO:0000313" key="4">
    <source>
        <dbReference type="EMBL" id="CAB3228655.1"/>
    </source>
</evidence>
<comment type="caution">
    <text evidence="4">The sequence shown here is derived from an EMBL/GenBank/DDBJ whole genome shotgun (WGS) entry which is preliminary data.</text>
</comment>
<dbReference type="AlphaFoldDB" id="A0A8S0ZA38"/>
<sequence>MEEQNILPFPYEIIDVTSEEQEQINKVYGSTINIYRLSRVGPKKYVVYETYKKDAAGIYNMPLRPTDVVVASYQRSGTTMTQELVWLIKNNLDYSTAATVPLKRRYSFLENFMFYDTNQLDAFMKSMDCNMDNNDLKEILTVCAEPVSKKLATIPDSTPRYIKTHLPLSLLNPKLLDTAKVVYVARDPRDVAVSSYHCAKLYKIIRFPGGFKEFWNLFYKGLYIYCPIFEHVKEAWDKRHHPNMLFLFYEEFLEDWAGSIRRVADFLGRSLVPEEVQDLCKHLNIENFKKNKSVNHAELRQHGMLDNNELFIRKGKAGGWREYFDEEMTEQAEQWIKDNLQNTDLRYPHFKKHFF</sequence>
<dbReference type="Proteomes" id="UP000494256">
    <property type="component" value="Unassembled WGS sequence"/>
</dbReference>
<comment type="similarity">
    <text evidence="1">Belongs to the sulfotransferase 1 family.</text>
</comment>
<proteinExistence type="inferred from homology"/>
<dbReference type="Gene3D" id="3.40.50.300">
    <property type="entry name" value="P-loop containing nucleotide triphosphate hydrolases"/>
    <property type="match status" value="1"/>
</dbReference>
<evidence type="ECO:0000313" key="5">
    <source>
        <dbReference type="Proteomes" id="UP000494256"/>
    </source>
</evidence>
<evidence type="ECO:0000256" key="2">
    <source>
        <dbReference type="ARBA" id="ARBA00022679"/>
    </source>
</evidence>
<accession>A0A8S0ZA38</accession>
<gene>
    <name evidence="4" type="ORF">APLA_LOCUS3614</name>
</gene>
<dbReference type="OrthoDB" id="6019893at2759"/>
<feature type="domain" description="Sulfotransferase" evidence="3">
    <location>
        <begin position="65"/>
        <end position="343"/>
    </location>
</feature>
<reference evidence="4 5" key="1">
    <citation type="submission" date="2020-04" db="EMBL/GenBank/DDBJ databases">
        <authorList>
            <person name="Wallbank WR R."/>
            <person name="Pardo Diaz C."/>
            <person name="Kozak K."/>
            <person name="Martin S."/>
            <person name="Jiggins C."/>
            <person name="Moest M."/>
            <person name="Warren A I."/>
            <person name="Byers J.R.P. K."/>
            <person name="Montejo-Kovacevich G."/>
            <person name="Yen C E."/>
        </authorList>
    </citation>
    <scope>NUCLEOTIDE SEQUENCE [LARGE SCALE GENOMIC DNA]</scope>
</reference>
<dbReference type="GO" id="GO:0008146">
    <property type="term" value="F:sulfotransferase activity"/>
    <property type="evidence" value="ECO:0007669"/>
    <property type="project" value="InterPro"/>
</dbReference>
<dbReference type="InterPro" id="IPR027417">
    <property type="entry name" value="P-loop_NTPase"/>
</dbReference>